<sequence>MKVYTILLLLFIFFCEFGAKAQTNMKKNKGLSLSGSLHDSTRNIGIEAASVAVYKQGVDKIHSVALSSRSGRFILENLPPNTSFRLQVNSMGYNLFEQEIVMRDSSVDLGRLYLFPQSYEIEMVEILSPVRLNGDTIEFNADAFQLDSNAVAGDLLTKLPGITIWGDNEITYNGKKINKLYVNGKEFFSTNMNLALQNLPKNIINKVQIFDTDRDKRETKDANIVLKNGKDRGIFGKIGAGLGSNNQKEFEAISSLFNSSSQLSVGGTKSNINKPLNNIDQLLNNTTFGGVNLNVNYFSDLRKMGYHEDSGLGILLNHNFRKKTSPMMSDNNNELKVDLFQKLTNSFSERNSNITWLSSDEMDNSTLTKENKTSDFNNFLGNVSYKFTKVNKINLDIIAKLERRKEDNNRNSSAISQIHGVENRENSKSQEDLDQSIFNLNTALRIYGKSKIDRMKLYDNIYLKYNLLLNPSSSNIHIEKQIKSSNVDFDFRSFLRDSQVKRNTMNHDAFSKFERIFPRKLNGIVDIDLAQRILLINNNSDNRVRDSLNLNKSLTFKEEQSHLFSSSSLSLGRKFIIDELYMRYEKSFGFYSNLDFQISNDDVRSGYSGRNLKRSNTFLLPSIHLNYLNKIEQNSVKDFNLSWNISYGIPSIELLAPVVDSINLLNQTYGNMNLKNNKENNISLRYIFTNLKPTGLNYDLAFHVKFLKNAFTPNITYNNDGLRNVFFENDQNVQVSYISSANFRKSYKVSSKNNFTVKLSNIGILSKKGQVINDYYERLESMNYNGKLDLLFNFSDFIKLGAYQQLDYFLQKNQKNINFKNKTSDSNLSLGVGIRKRLFLNTNVSYLNVENINNSDNVFLWNVSVSYRAMKKSNLEIKLSVLDVLNNNSSINTNSTSTYTLYETNNIIRRYVMLNLSYFPRFF</sequence>
<evidence type="ECO:0000313" key="2">
    <source>
        <dbReference type="EMBL" id="SNV37968.1"/>
    </source>
</evidence>
<dbReference type="RefSeq" id="WP_093100948.1">
    <property type="nucleotide sequence ID" value="NZ_FNGK01000009.1"/>
</dbReference>
<dbReference type="Proteomes" id="UP000215355">
    <property type="component" value="Chromosome 1"/>
</dbReference>
<evidence type="ECO:0000256" key="1">
    <source>
        <dbReference type="SAM" id="MobiDB-lite"/>
    </source>
</evidence>
<evidence type="ECO:0000313" key="3">
    <source>
        <dbReference type="Proteomes" id="UP000215355"/>
    </source>
</evidence>
<reference evidence="2 3" key="1">
    <citation type="submission" date="2017-06" db="EMBL/GenBank/DDBJ databases">
        <authorList>
            <consortium name="Pathogen Informatics"/>
        </authorList>
    </citation>
    <scope>NUCLEOTIDE SEQUENCE [LARGE SCALE GENOMIC DNA]</scope>
    <source>
        <strain evidence="2 3">NCTC12149</strain>
    </source>
</reference>
<gene>
    <name evidence="2" type="ORF">SAMEA4412673_00261</name>
</gene>
<dbReference type="KEGG" id="smiz:4412673_00261"/>
<accession>A0AAJ5BYR4</accession>
<dbReference type="AlphaFoldDB" id="A0AAJ5BYR4"/>
<proteinExistence type="predicted"/>
<name>A0AAJ5BYR4_9SPHI</name>
<protein>
    <submittedName>
        <fullName evidence="2">Uncharacterized protein</fullName>
    </submittedName>
</protein>
<dbReference type="EMBL" id="LT906468">
    <property type="protein sequence ID" value="SNV37968.1"/>
    <property type="molecule type" value="Genomic_DNA"/>
</dbReference>
<feature type="region of interest" description="Disordered" evidence="1">
    <location>
        <begin position="406"/>
        <end position="428"/>
    </location>
</feature>
<organism evidence="2 3">
    <name type="scientific">Sphingobacterium mizutaii</name>
    <dbReference type="NCBI Taxonomy" id="1010"/>
    <lineage>
        <taxon>Bacteria</taxon>
        <taxon>Pseudomonadati</taxon>
        <taxon>Bacteroidota</taxon>
        <taxon>Sphingobacteriia</taxon>
        <taxon>Sphingobacteriales</taxon>
        <taxon>Sphingobacteriaceae</taxon>
        <taxon>Sphingobacterium</taxon>
    </lineage>
</organism>
<dbReference type="SUPFAM" id="SSF56935">
    <property type="entry name" value="Porins"/>
    <property type="match status" value="1"/>
</dbReference>